<accession>A0A8J3N5W4</accession>
<evidence type="ECO:0000313" key="3">
    <source>
        <dbReference type="Proteomes" id="UP000597444"/>
    </source>
</evidence>
<evidence type="ECO:0000313" key="2">
    <source>
        <dbReference type="EMBL" id="GHO99519.1"/>
    </source>
</evidence>
<proteinExistence type="predicted"/>
<dbReference type="EMBL" id="BNJK01000002">
    <property type="protein sequence ID" value="GHO99519.1"/>
    <property type="molecule type" value="Genomic_DNA"/>
</dbReference>
<feature type="compositionally biased region" description="Pro residues" evidence="1">
    <location>
        <begin position="132"/>
        <end position="146"/>
    </location>
</feature>
<dbReference type="Proteomes" id="UP000597444">
    <property type="component" value="Unassembled WGS sequence"/>
</dbReference>
<reference evidence="2" key="1">
    <citation type="submission" date="2020-10" db="EMBL/GenBank/DDBJ databases">
        <title>Taxonomic study of unclassified bacteria belonging to the class Ktedonobacteria.</title>
        <authorList>
            <person name="Yabe S."/>
            <person name="Wang C.M."/>
            <person name="Zheng Y."/>
            <person name="Sakai Y."/>
            <person name="Cavaletti L."/>
            <person name="Monciardini P."/>
            <person name="Donadio S."/>
        </authorList>
    </citation>
    <scope>NUCLEOTIDE SEQUENCE</scope>
    <source>
        <strain evidence="2">ID150040</strain>
    </source>
</reference>
<sequence>MVIAIQPTNSPSRERVLATLAAIQRWPHWSEIQLGAAKECGMSSEEFYALLPEYQRFISLYAGFTGIGMLSARVDQLWHAHILNTKRYQEFCDLFFGRMLHHLPCSSFVLYGISVSQINAECEIPETCVDPEPPSCTDPDPGPEPPATCYDPGDDEGKGSKEATKRSILASSQRFVLAYTACWGRAPSPDIWERVARPRLIEGVAI</sequence>
<comment type="caution">
    <text evidence="2">The sequence shown here is derived from an EMBL/GenBank/DDBJ whole genome shotgun (WGS) entry which is preliminary data.</text>
</comment>
<evidence type="ECO:0000256" key="1">
    <source>
        <dbReference type="SAM" id="MobiDB-lite"/>
    </source>
</evidence>
<keyword evidence="3" id="KW-1185">Reference proteome</keyword>
<name>A0A8J3N5W4_9CHLR</name>
<protein>
    <submittedName>
        <fullName evidence="2">Uncharacterized protein</fullName>
    </submittedName>
</protein>
<gene>
    <name evidence="2" type="ORF">KSF_095670</name>
</gene>
<organism evidence="2 3">
    <name type="scientific">Reticulibacter mediterranei</name>
    <dbReference type="NCBI Taxonomy" id="2778369"/>
    <lineage>
        <taxon>Bacteria</taxon>
        <taxon>Bacillati</taxon>
        <taxon>Chloroflexota</taxon>
        <taxon>Ktedonobacteria</taxon>
        <taxon>Ktedonobacterales</taxon>
        <taxon>Reticulibacteraceae</taxon>
        <taxon>Reticulibacter</taxon>
    </lineage>
</organism>
<dbReference type="RefSeq" id="WP_220210159.1">
    <property type="nucleotide sequence ID" value="NZ_BNJK01000002.1"/>
</dbReference>
<dbReference type="AlphaFoldDB" id="A0A8J3N5W4"/>
<feature type="region of interest" description="Disordered" evidence="1">
    <location>
        <begin position="132"/>
        <end position="163"/>
    </location>
</feature>